<evidence type="ECO:0000313" key="5">
    <source>
        <dbReference type="EMBL" id="ADV91958.1"/>
    </source>
</evidence>
<evidence type="ECO:0000256" key="2">
    <source>
        <dbReference type="ARBA" id="ARBA00022723"/>
    </source>
</evidence>
<reference evidence="5 6" key="3">
    <citation type="journal article" date="2011" name="Mol. Syst. Biol.">
        <title>Integrative genome-scale metabolic analysis of Vibrio vulnificus for drug targeting and discovery.</title>
        <authorList>
            <person name="Kim H.U."/>
            <person name="Kim S.Y."/>
            <person name="Jeong H."/>
            <person name="Kim T.Y."/>
            <person name="Kim J.J."/>
            <person name="Choy H.E."/>
            <person name="Yi K.Y."/>
            <person name="Rhee J.H."/>
            <person name="Lee S.Y."/>
        </authorList>
    </citation>
    <scope>NUCLEOTIDE SEQUENCE [LARGE SCALE GENOMIC DNA]</scope>
    <source>
        <strain evidence="5 6">CMCP6</strain>
    </source>
</reference>
<dbReference type="Gene3D" id="2.170.150.70">
    <property type="match status" value="1"/>
</dbReference>
<reference evidence="5 6" key="2">
    <citation type="journal article" date="2003" name="Infect. Immun.">
        <title>Characterization and pathogenic significance of Vibrio vulnificus antigens preferentially expressed in septicemic patients.</title>
        <authorList>
            <person name="Kim Y.R."/>
            <person name="Lee S.E."/>
            <person name="Kim C.M."/>
            <person name="Kim S.Y."/>
            <person name="Shin E.K."/>
            <person name="Shin D.H."/>
            <person name="Chung S.S."/>
            <person name="Choy H.E."/>
            <person name="Progulske-Fox A."/>
            <person name="Hillman J.D."/>
            <person name="Handfield M."/>
            <person name="Rhee J.H."/>
        </authorList>
    </citation>
    <scope>NUCLEOTIDE SEQUENCE [LARGE SCALE GENOMIC DNA]</scope>
    <source>
        <strain evidence="5 6">CMCP6</strain>
    </source>
</reference>
<dbReference type="PANTHER" id="PTHR28620:SF1">
    <property type="entry name" value="CENP-V_GFA DOMAIN-CONTAINING PROTEIN"/>
    <property type="match status" value="1"/>
</dbReference>
<keyword evidence="3" id="KW-0862">Zinc</keyword>
<name>A0A3Q0MFC3_VIBVU</name>
<dbReference type="InterPro" id="IPR006913">
    <property type="entry name" value="CENP-V/GFA"/>
</dbReference>
<keyword evidence="2" id="KW-0479">Metal-binding</keyword>
<dbReference type="InterPro" id="IPR052355">
    <property type="entry name" value="CENP-V-like"/>
</dbReference>
<comment type="similarity">
    <text evidence="1">Belongs to the Gfa family.</text>
</comment>
<sequence>MVLRCSPLNRALGKSKEFKMKLTCHCENVTLILSEIPTEVGECNCSICRRYAASWAYFSPEQVEVTMTKPTDIYCWGDKEVEFHRCSVCGCITHYVTTAKCLDKILAVNMRMAEAEVLSGIAVRNINGASY</sequence>
<dbReference type="GO" id="GO:0016846">
    <property type="term" value="F:carbon-sulfur lyase activity"/>
    <property type="evidence" value="ECO:0007669"/>
    <property type="project" value="InterPro"/>
</dbReference>
<proteinExistence type="inferred from homology"/>
<dbReference type="EMBL" id="AE016795">
    <property type="protein sequence ID" value="ADV91958.1"/>
    <property type="molecule type" value="Genomic_DNA"/>
</dbReference>
<accession>A0A3Q0MFC3</accession>
<evidence type="ECO:0000256" key="3">
    <source>
        <dbReference type="ARBA" id="ARBA00022833"/>
    </source>
</evidence>
<feature type="domain" description="CENP-V/GFA" evidence="4">
    <location>
        <begin position="18"/>
        <end position="131"/>
    </location>
</feature>
<dbReference type="GO" id="GO:0046872">
    <property type="term" value="F:metal ion binding"/>
    <property type="evidence" value="ECO:0007669"/>
    <property type="project" value="UniProtKB-KW"/>
</dbReference>
<evidence type="ECO:0000259" key="4">
    <source>
        <dbReference type="PROSITE" id="PS51891"/>
    </source>
</evidence>
<organism evidence="5 6">
    <name type="scientific">Vibrio vulnificus (strain CMCP6)</name>
    <dbReference type="NCBI Taxonomy" id="216895"/>
    <lineage>
        <taxon>Bacteria</taxon>
        <taxon>Pseudomonadati</taxon>
        <taxon>Pseudomonadota</taxon>
        <taxon>Gammaproteobacteria</taxon>
        <taxon>Vibrionales</taxon>
        <taxon>Vibrionaceae</taxon>
        <taxon>Vibrio</taxon>
    </lineage>
</organism>
<reference evidence="6" key="1">
    <citation type="submission" date="2002-12" db="EMBL/GenBank/DDBJ databases">
        <title>Complete genome sequence of Vibrio vulnificus CMCP6.</title>
        <authorList>
            <person name="Rhee J.H."/>
            <person name="Kim S.Y."/>
            <person name="Chung S.S."/>
            <person name="Kim J.J."/>
            <person name="Moon Y.H."/>
            <person name="Jeong H."/>
            <person name="Choy H.E."/>
        </authorList>
    </citation>
    <scope>NUCLEOTIDE SEQUENCE [LARGE SCALE GENOMIC DNA]</scope>
    <source>
        <strain evidence="6">CMCP6</strain>
    </source>
</reference>
<dbReference type="PANTHER" id="PTHR28620">
    <property type="entry name" value="CENTROMERE PROTEIN V"/>
    <property type="match status" value="1"/>
</dbReference>
<dbReference type="AlphaFoldDB" id="A0A3Q0MFC3"/>
<dbReference type="Pfam" id="PF04828">
    <property type="entry name" value="GFA"/>
    <property type="match status" value="1"/>
</dbReference>
<protein>
    <recommendedName>
        <fullName evidence="4">CENP-V/GFA domain-containing protein</fullName>
    </recommendedName>
</protein>
<dbReference type="InterPro" id="IPR011057">
    <property type="entry name" value="Mss4-like_sf"/>
</dbReference>
<evidence type="ECO:0000256" key="1">
    <source>
        <dbReference type="ARBA" id="ARBA00005495"/>
    </source>
</evidence>
<evidence type="ECO:0000313" key="6">
    <source>
        <dbReference type="Proteomes" id="UP000002275"/>
    </source>
</evidence>
<dbReference type="KEGG" id="vvu:VV1_3244"/>
<dbReference type="PROSITE" id="PS51891">
    <property type="entry name" value="CENP_V_GFA"/>
    <property type="match status" value="1"/>
</dbReference>
<dbReference type="Proteomes" id="UP000002275">
    <property type="component" value="Chromosome I"/>
</dbReference>
<gene>
    <name evidence="5" type="ordered locus">VV1_3244</name>
</gene>
<dbReference type="SUPFAM" id="SSF51316">
    <property type="entry name" value="Mss4-like"/>
    <property type="match status" value="1"/>
</dbReference>